<dbReference type="PROSITE" id="PS51847">
    <property type="entry name" value="SMP"/>
    <property type="match status" value="1"/>
</dbReference>
<evidence type="ECO:0000256" key="9">
    <source>
        <dbReference type="SAM" id="MobiDB-lite"/>
    </source>
</evidence>
<feature type="domain" description="PH" evidence="10">
    <location>
        <begin position="139"/>
        <end position="223"/>
    </location>
</feature>
<dbReference type="GO" id="GO:0015914">
    <property type="term" value="P:phospholipid transport"/>
    <property type="evidence" value="ECO:0007669"/>
    <property type="project" value="TreeGrafter"/>
</dbReference>
<evidence type="ECO:0000256" key="1">
    <source>
        <dbReference type="ARBA" id="ARBA00004586"/>
    </source>
</evidence>
<reference evidence="12" key="1">
    <citation type="submission" date="2020-05" db="EMBL/GenBank/DDBJ databases">
        <title>Phylogenomic resolution of chytrid fungi.</title>
        <authorList>
            <person name="Stajich J.E."/>
            <person name="Amses K."/>
            <person name="Simmons R."/>
            <person name="Seto K."/>
            <person name="Myers J."/>
            <person name="Bonds A."/>
            <person name="Quandt C.A."/>
            <person name="Barry K."/>
            <person name="Liu P."/>
            <person name="Grigoriev I."/>
            <person name="Longcore J.E."/>
            <person name="James T.Y."/>
        </authorList>
    </citation>
    <scope>NUCLEOTIDE SEQUENCE</scope>
    <source>
        <strain evidence="12">JEL0476</strain>
    </source>
</reference>
<evidence type="ECO:0000259" key="10">
    <source>
        <dbReference type="PROSITE" id="PS50003"/>
    </source>
</evidence>
<dbReference type="SUPFAM" id="SSF50729">
    <property type="entry name" value="PH domain-like"/>
    <property type="match status" value="1"/>
</dbReference>
<evidence type="ECO:0000313" key="12">
    <source>
        <dbReference type="EMBL" id="KAJ3223766.1"/>
    </source>
</evidence>
<keyword evidence="5" id="KW-1133">Transmembrane helix</keyword>
<feature type="region of interest" description="Disordered" evidence="9">
    <location>
        <begin position="1097"/>
        <end position="1117"/>
    </location>
</feature>
<accession>A0AAD5XXG6</accession>
<evidence type="ECO:0000256" key="2">
    <source>
        <dbReference type="ARBA" id="ARBA00022448"/>
    </source>
</evidence>
<dbReference type="PANTHER" id="PTHR13466">
    <property type="entry name" value="TEX2 PROTEIN-RELATED"/>
    <property type="match status" value="1"/>
</dbReference>
<name>A0AAD5XXG6_9FUNG</name>
<dbReference type="CDD" id="cd21675">
    <property type="entry name" value="SMP_TEX2"/>
    <property type="match status" value="1"/>
</dbReference>
<keyword evidence="4" id="KW-0256">Endoplasmic reticulum</keyword>
<dbReference type="GO" id="GO:1990456">
    <property type="term" value="P:mitochondrion-endoplasmic reticulum membrane tethering"/>
    <property type="evidence" value="ECO:0007669"/>
    <property type="project" value="TreeGrafter"/>
</dbReference>
<dbReference type="Pfam" id="PF00169">
    <property type="entry name" value="PH"/>
    <property type="match status" value="1"/>
</dbReference>
<dbReference type="InterPro" id="IPR001849">
    <property type="entry name" value="PH_domain"/>
</dbReference>
<comment type="subcellular location">
    <subcellularLocation>
        <location evidence="1">Endoplasmic reticulum membrane</location>
    </subcellularLocation>
</comment>
<dbReference type="PROSITE" id="PS50003">
    <property type="entry name" value="PH_DOMAIN"/>
    <property type="match status" value="1"/>
</dbReference>
<gene>
    <name evidence="12" type="ORF">HK099_000722</name>
</gene>
<evidence type="ECO:0000256" key="7">
    <source>
        <dbReference type="ARBA" id="ARBA00023121"/>
    </source>
</evidence>
<sequence>MNSNKGWRKKRENSKSAFNDQTKFYKENIWVGLYEAQKEFRYKDLERKFLLEIIDFEISKIPKTRETRRLKRKLKLTKGWLSLSTIPLTKFQFFQQIRQQEKLNGKNKTFQLISDYIFSPSTSPVKKNLKVHEALDTSRFTILKDDKLLFFKDETETDLLSSISLAKFKVDLYPKNVKEIDLYLKFNPIRLISKENEAEVYYLYADNASDKEDWFMLIYEASTLPTDMDIEMQEKIIQKKLQFKETLKYSMSKLISTVKSQGESSGNSEWLNAIIGRMFVSIHEDFKIKNHLISKIENILKANSATQHQFLGDIVIDKLEIGDSIPMLTNPKLLEISSNGSVSVEMDIEYNGGAQIVAGTTAVISVPSLDNFIKVSPFEMPLVLGIAIRKFKAKVLLKIKPNFESNRIWFGLYGDPGMHLELEITLERNLLNKAIQLEVLNHYIVNRIKAKLNELIVLPEMESIPFWCSNGAGGIFQDEDINEEYSEQGMIEKEPNSARKTSTNMDSDLSTDIIQDSINVMSDENHSERLSLQKDSLSVTSANSNEELAKYVFESFHSDPLTGEEEDTKKDTFEVLVLDSDPSATNSLETSLSESVSSSNFRNLLNNEECSTPSLTFTPPTILTPVLNNSYISKSLDFISSQALSYGLDDSAKTILVKAKEYGIDNRVKTIGEWVGLNNWIQYTPGNSPTVSTNKLAAEHITDSRSSVIKKKGSKVFDKWGLNLSTTPLNKQLDTQNLSKLMNTKSVQGSSATPIAKTPEHYIQNVNSPSIPKYFNRNDVQSSSKLEMKIIDDDKIKFDAAKEKGMLDVNILGHNVLSDKYDSSGFLAVENEELIEPLKLSTVELNNTDTLTVEEKINLDCESPNCTSDNTSKILVTEGKDIVLDISNVESNVLSISKEGSFVVNSKSDCNIEFDSENFQLSTQKSDWEGKKEKVAKKEEKISFICTDKIDQTSLSLVENEKIIPAQHLAVVAVMSDENKNILNNDYTLLEKVNDKFSENLINNSNQFFSEDATSVTNLVDSVEKKEDLNTYDSDNEESIDLDKLILDLEISQKNKKLFFEHQEQHLAENAEEIKSNNKLTLNKINHSLEELEHIHDDSSKLSTLESSDSSTDNSTDNVEKKIVMDKNVFINGNSIDINPLISFLHTLNNNVDSKLKYEIDENHLNSKKVQNLPNAEEDTLNKRIDTKPLVAFLNSVSATNTSNSMGKENAAGKNDVACNTELEIKPLVNFLNTLKKKDSKIDFASDPECEKEVKNLCEFKNTEPEVEWNASCTTVIEAKNRQRTEAKIVLNTIENTKIENQNDYLNTPKDCHEKPAEITDKADSDQPEVVVEHNDINFSLEKNNSETTYSSFSPTYDIFNFISALPIVGPTIKLVQSGSYGSSSSLHCVNAEEKED</sequence>
<dbReference type="Proteomes" id="UP001211065">
    <property type="component" value="Unassembled WGS sequence"/>
</dbReference>
<dbReference type="InterPro" id="IPR011993">
    <property type="entry name" value="PH-like_dom_sf"/>
</dbReference>
<organism evidence="12 13">
    <name type="scientific">Clydaea vesicula</name>
    <dbReference type="NCBI Taxonomy" id="447962"/>
    <lineage>
        <taxon>Eukaryota</taxon>
        <taxon>Fungi</taxon>
        <taxon>Fungi incertae sedis</taxon>
        <taxon>Chytridiomycota</taxon>
        <taxon>Chytridiomycota incertae sedis</taxon>
        <taxon>Chytridiomycetes</taxon>
        <taxon>Lobulomycetales</taxon>
        <taxon>Lobulomycetaceae</taxon>
        <taxon>Clydaea</taxon>
    </lineage>
</organism>
<dbReference type="SMART" id="SM00233">
    <property type="entry name" value="PH"/>
    <property type="match status" value="1"/>
</dbReference>
<feature type="compositionally biased region" description="Low complexity" evidence="9">
    <location>
        <begin position="1101"/>
        <end position="1117"/>
    </location>
</feature>
<proteinExistence type="predicted"/>
<keyword evidence="8" id="KW-0472">Membrane</keyword>
<comment type="caution">
    <text evidence="12">The sequence shown here is derived from an EMBL/GenBank/DDBJ whole genome shotgun (WGS) entry which is preliminary data.</text>
</comment>
<protein>
    <recommendedName>
        <fullName evidence="14">SMP-LTD domain-containing protein</fullName>
    </recommendedName>
</protein>
<dbReference type="InterPro" id="IPR031468">
    <property type="entry name" value="SMP_LBD"/>
</dbReference>
<evidence type="ECO:0000256" key="6">
    <source>
        <dbReference type="ARBA" id="ARBA00023055"/>
    </source>
</evidence>
<keyword evidence="6" id="KW-0445">Lipid transport</keyword>
<evidence type="ECO:0000313" key="13">
    <source>
        <dbReference type="Proteomes" id="UP001211065"/>
    </source>
</evidence>
<evidence type="ECO:0000256" key="8">
    <source>
        <dbReference type="ARBA" id="ARBA00023136"/>
    </source>
</evidence>
<evidence type="ECO:0000256" key="5">
    <source>
        <dbReference type="ARBA" id="ARBA00022989"/>
    </source>
</evidence>
<dbReference type="PANTHER" id="PTHR13466:SF19">
    <property type="entry name" value="NUCLEUS-VACUOLE JUNCTION PROTEIN 2"/>
    <property type="match status" value="1"/>
</dbReference>
<dbReference type="Gene3D" id="2.30.29.30">
    <property type="entry name" value="Pleckstrin-homology domain (PH domain)/Phosphotyrosine-binding domain (PTB)"/>
    <property type="match status" value="1"/>
</dbReference>
<evidence type="ECO:0000259" key="11">
    <source>
        <dbReference type="PROSITE" id="PS51847"/>
    </source>
</evidence>
<evidence type="ECO:0000256" key="4">
    <source>
        <dbReference type="ARBA" id="ARBA00022824"/>
    </source>
</evidence>
<keyword evidence="13" id="KW-1185">Reference proteome</keyword>
<keyword evidence="7" id="KW-0446">Lipid-binding</keyword>
<evidence type="ECO:0000256" key="3">
    <source>
        <dbReference type="ARBA" id="ARBA00022692"/>
    </source>
</evidence>
<keyword evidence="3" id="KW-0812">Transmembrane</keyword>
<dbReference type="GO" id="GO:0005789">
    <property type="term" value="C:endoplasmic reticulum membrane"/>
    <property type="evidence" value="ECO:0007669"/>
    <property type="project" value="UniProtKB-SubCell"/>
</dbReference>
<keyword evidence="2" id="KW-0813">Transport</keyword>
<dbReference type="GO" id="GO:0032865">
    <property type="term" value="C:ERMES complex"/>
    <property type="evidence" value="ECO:0007669"/>
    <property type="project" value="TreeGrafter"/>
</dbReference>
<evidence type="ECO:0008006" key="14">
    <source>
        <dbReference type="Google" id="ProtNLM"/>
    </source>
</evidence>
<dbReference type="EMBL" id="JADGJW010000118">
    <property type="protein sequence ID" value="KAJ3223766.1"/>
    <property type="molecule type" value="Genomic_DNA"/>
</dbReference>
<dbReference type="GO" id="GO:0008289">
    <property type="term" value="F:lipid binding"/>
    <property type="evidence" value="ECO:0007669"/>
    <property type="project" value="UniProtKB-KW"/>
</dbReference>
<feature type="domain" description="SMP-LTD" evidence="11">
    <location>
        <begin position="264"/>
        <end position="467"/>
    </location>
</feature>